<reference evidence="3" key="1">
    <citation type="submission" date="2022-12" db="EMBL/GenBank/DDBJ databases">
        <title>Phocaeicola acetigenes sp. nov., isolated feces from a healthy human.</title>
        <authorList>
            <person name="Do H."/>
            <person name="Ha Y.B."/>
            <person name="Kim J.-S."/>
            <person name="Suh M.K."/>
            <person name="Kim H.S."/>
            <person name="Lee J.-S."/>
        </authorList>
    </citation>
    <scope>NUCLEOTIDE SEQUENCE</scope>
    <source>
        <strain evidence="3">KGMB11183</strain>
    </source>
</reference>
<keyword evidence="1" id="KW-0812">Transmembrane</keyword>
<dbReference type="InterPro" id="IPR011990">
    <property type="entry name" value="TPR-like_helical_dom_sf"/>
</dbReference>
<dbReference type="EMBL" id="JAPZVM010000001">
    <property type="protein sequence ID" value="MCZ8371500.1"/>
    <property type="molecule type" value="Genomic_DNA"/>
</dbReference>
<dbReference type="SUPFAM" id="SSF55874">
    <property type="entry name" value="ATPase domain of HSP90 chaperone/DNA topoisomerase II/histidine kinase"/>
    <property type="match status" value="1"/>
</dbReference>
<evidence type="ECO:0000259" key="2">
    <source>
        <dbReference type="Pfam" id="PF06580"/>
    </source>
</evidence>
<dbReference type="GO" id="GO:0016301">
    <property type="term" value="F:kinase activity"/>
    <property type="evidence" value="ECO:0007669"/>
    <property type="project" value="UniProtKB-KW"/>
</dbReference>
<dbReference type="Proteomes" id="UP001141933">
    <property type="component" value="Unassembled WGS sequence"/>
</dbReference>
<dbReference type="InterPro" id="IPR010559">
    <property type="entry name" value="Sig_transdc_His_kin_internal"/>
</dbReference>
<dbReference type="InterPro" id="IPR050640">
    <property type="entry name" value="Bact_2-comp_sensor_kinase"/>
</dbReference>
<evidence type="ECO:0000256" key="1">
    <source>
        <dbReference type="SAM" id="Phobius"/>
    </source>
</evidence>
<dbReference type="Pfam" id="PF06580">
    <property type="entry name" value="His_kinase"/>
    <property type="match status" value="1"/>
</dbReference>
<name>A0ABT4PEL9_9BACT</name>
<dbReference type="SUPFAM" id="SSF48452">
    <property type="entry name" value="TPR-like"/>
    <property type="match status" value="2"/>
</dbReference>
<dbReference type="RefSeq" id="WP_269876526.1">
    <property type="nucleotide sequence ID" value="NZ_JAPZVM010000001.1"/>
</dbReference>
<keyword evidence="3" id="KW-0418">Kinase</keyword>
<dbReference type="InterPro" id="IPR036890">
    <property type="entry name" value="HATPase_C_sf"/>
</dbReference>
<keyword evidence="1" id="KW-1133">Transmembrane helix</keyword>
<sequence length="672" mass="79433">MKFGLHIILYILIFFSCLCCKRKGNESDQEDYRDRFLIREILDSVSVNPLQASNLLDSLLVIEKDSVTYYELLVVKAKAMMFLSKHDSSEILLNRAEDFYRRNKELPHIEDFYIQILNGKGNLFSRKTMFDSALVPYNQACSLCMKGGDKEKLVFLSLNLADAYLRAGHYDLSSYWYRYSLSLADSLQLPDEKRFPAYGGLGQVNMELRDFVRSDYYYDLAGKYYDRMTPHEKRFYLNNRGNSYYFREDYPSALTYFRRLMDFLQEYPEMTFERNITMVNLGDVFLSMGEIDSAAYYLDRCYNYFQKEENYSALYYIDTQLIELALKEDNVQLARKRLQNAVTPKYVEPDMVHIRNRYLQLYFEKVGDFKNAYYYQRENQRIDDSIRSERVKMRAAEIALKYKQDSTLMKKEILIREKQNEVLLLNQWLYRIVLIVVVLIAVSLFIVFYRKRKRDRDKWNMQQAMTSLRLENIRNRISPHFIFNVLNREVALQRTESDNLQNLIKIIRKNLEFTSHMAVTLADELDFVNTYIQLERRTLRNDFIYVEDIASDVDLKTVQVPSMLLQIPVENAIKHALRMKEGQQKLWIRIKKESEYIKIVICDNGGGYRPHSQNKGTGTGMKVLTQTIQLLNSYNRRQIVMTINNVSVEGGEVGCEVCFTVPFVYSYQLKGK</sequence>
<comment type="caution">
    <text evidence="3">The sequence shown here is derived from an EMBL/GenBank/DDBJ whole genome shotgun (WGS) entry which is preliminary data.</text>
</comment>
<dbReference type="PANTHER" id="PTHR34220">
    <property type="entry name" value="SENSOR HISTIDINE KINASE YPDA"/>
    <property type="match status" value="1"/>
</dbReference>
<keyword evidence="4" id="KW-1185">Reference proteome</keyword>
<proteinExistence type="predicted"/>
<feature type="transmembrane region" description="Helical" evidence="1">
    <location>
        <begin position="428"/>
        <end position="449"/>
    </location>
</feature>
<dbReference type="Gene3D" id="1.25.40.10">
    <property type="entry name" value="Tetratricopeptide repeat domain"/>
    <property type="match status" value="2"/>
</dbReference>
<protein>
    <submittedName>
        <fullName evidence="3">Histidine kinase</fullName>
    </submittedName>
</protein>
<organism evidence="3 4">
    <name type="scientific">Phocaeicola acetigenes</name>
    <dbReference type="NCBI Taxonomy" id="3016083"/>
    <lineage>
        <taxon>Bacteria</taxon>
        <taxon>Pseudomonadati</taxon>
        <taxon>Bacteroidota</taxon>
        <taxon>Bacteroidia</taxon>
        <taxon>Bacteroidales</taxon>
        <taxon>Bacteroidaceae</taxon>
        <taxon>Phocaeicola</taxon>
    </lineage>
</organism>
<dbReference type="SMART" id="SM00028">
    <property type="entry name" value="TPR"/>
    <property type="match status" value="4"/>
</dbReference>
<keyword evidence="3" id="KW-0808">Transferase</keyword>
<accession>A0ABT4PEL9</accession>
<evidence type="ECO:0000313" key="4">
    <source>
        <dbReference type="Proteomes" id="UP001141933"/>
    </source>
</evidence>
<gene>
    <name evidence="3" type="ORF">O6P32_02110</name>
</gene>
<dbReference type="Gene3D" id="3.30.565.10">
    <property type="entry name" value="Histidine kinase-like ATPase, C-terminal domain"/>
    <property type="match status" value="1"/>
</dbReference>
<feature type="domain" description="Signal transduction histidine kinase internal region" evidence="2">
    <location>
        <begin position="469"/>
        <end position="539"/>
    </location>
</feature>
<keyword evidence="1" id="KW-0472">Membrane</keyword>
<dbReference type="PROSITE" id="PS51257">
    <property type="entry name" value="PROKAR_LIPOPROTEIN"/>
    <property type="match status" value="1"/>
</dbReference>
<evidence type="ECO:0000313" key="3">
    <source>
        <dbReference type="EMBL" id="MCZ8371500.1"/>
    </source>
</evidence>
<dbReference type="PANTHER" id="PTHR34220:SF7">
    <property type="entry name" value="SENSOR HISTIDINE KINASE YPDA"/>
    <property type="match status" value="1"/>
</dbReference>
<dbReference type="InterPro" id="IPR019734">
    <property type="entry name" value="TPR_rpt"/>
</dbReference>